<dbReference type="SUPFAM" id="SSF53335">
    <property type="entry name" value="S-adenosyl-L-methionine-dependent methyltransferases"/>
    <property type="match status" value="1"/>
</dbReference>
<keyword evidence="2" id="KW-0489">Methyltransferase</keyword>
<dbReference type="Gene3D" id="3.40.50.150">
    <property type="entry name" value="Vaccinia Virus protein VP39"/>
    <property type="match status" value="1"/>
</dbReference>
<dbReference type="GO" id="GO:0032259">
    <property type="term" value="P:methylation"/>
    <property type="evidence" value="ECO:0007669"/>
    <property type="project" value="UniProtKB-KW"/>
</dbReference>
<sequence length="285" mass="32629">MEGGFAMKITFSFGRNWMNYVKNVVDERVIQEAKESLLKYLPEGGFKNKVFIDVGCGSGLFSLSAVLLGCKHVISFDIDPASIEATLLLKEKFSHILPSNYSWDIFQGNILDNNLVESLKEKGDIVYSWGVLHHTGKMWKAIKNTASLVKDKGYLILAIYNHAPSSEFWLKVKKFYNEHTLLQPLLIALYGSYVTFGFILRRRTFKLRRERGMHVFYDAIDWLGGLPYEFACFDEVKEYVENLGFNLTNAPTKLPCGKGVKSNIFDKIRSRNTGCNEFVFQKRVD</sequence>
<comment type="caution">
    <text evidence="2">The sequence shown here is derived from an EMBL/GenBank/DDBJ whole genome shotgun (WGS) entry which is preliminary data.</text>
</comment>
<protein>
    <submittedName>
        <fullName evidence="2">Class I SAM-dependent methyltransferase</fullName>
    </submittedName>
</protein>
<name>A0A7C5SZF7_9AQUI</name>
<evidence type="ECO:0000313" key="2">
    <source>
        <dbReference type="EMBL" id="HHO74684.1"/>
    </source>
</evidence>
<keyword evidence="2" id="KW-0808">Transferase</keyword>
<gene>
    <name evidence="2" type="ORF">ENN04_08685</name>
</gene>
<organism evidence="2">
    <name type="scientific">Thermocrinis ruber</name>
    <dbReference type="NCBI Taxonomy" id="75906"/>
    <lineage>
        <taxon>Bacteria</taxon>
        <taxon>Pseudomonadati</taxon>
        <taxon>Aquificota</taxon>
        <taxon>Aquificia</taxon>
        <taxon>Aquificales</taxon>
        <taxon>Aquificaceae</taxon>
        <taxon>Thermocrinis</taxon>
    </lineage>
</organism>
<dbReference type="EMBL" id="DSAC01000109">
    <property type="protein sequence ID" value="HHO74684.1"/>
    <property type="molecule type" value="Genomic_DNA"/>
</dbReference>
<keyword evidence="1" id="KW-1133">Transmembrane helix</keyword>
<proteinExistence type="predicted"/>
<dbReference type="Pfam" id="PF13489">
    <property type="entry name" value="Methyltransf_23"/>
    <property type="match status" value="1"/>
</dbReference>
<keyword evidence="1" id="KW-0472">Membrane</keyword>
<feature type="transmembrane region" description="Helical" evidence="1">
    <location>
        <begin position="181"/>
        <end position="200"/>
    </location>
</feature>
<keyword evidence="1" id="KW-0812">Transmembrane</keyword>
<reference evidence="2" key="1">
    <citation type="journal article" date="2020" name="mSystems">
        <title>Genome- and Community-Level Interaction Insights into Carbon Utilization and Element Cycling Functions of Hydrothermarchaeota in Hydrothermal Sediment.</title>
        <authorList>
            <person name="Zhou Z."/>
            <person name="Liu Y."/>
            <person name="Xu W."/>
            <person name="Pan J."/>
            <person name="Luo Z.H."/>
            <person name="Li M."/>
        </authorList>
    </citation>
    <scope>NUCLEOTIDE SEQUENCE [LARGE SCALE GENOMIC DNA]</scope>
    <source>
        <strain evidence="2">SpSt-114</strain>
    </source>
</reference>
<accession>A0A7C5SZF7</accession>
<dbReference type="GO" id="GO:0008168">
    <property type="term" value="F:methyltransferase activity"/>
    <property type="evidence" value="ECO:0007669"/>
    <property type="project" value="UniProtKB-KW"/>
</dbReference>
<dbReference type="AlphaFoldDB" id="A0A7C5SZF7"/>
<dbReference type="InterPro" id="IPR029063">
    <property type="entry name" value="SAM-dependent_MTases_sf"/>
</dbReference>
<evidence type="ECO:0000256" key="1">
    <source>
        <dbReference type="SAM" id="Phobius"/>
    </source>
</evidence>
<dbReference type="CDD" id="cd02440">
    <property type="entry name" value="AdoMet_MTases"/>
    <property type="match status" value="1"/>
</dbReference>